<sequence>MQLQATITNKMKRTRIVPVFVKAPPTKPDIIHAPPYVWSTLYAMQEYC</sequence>
<dbReference type="EMBL" id="QPJD01000002">
    <property type="protein sequence ID" value="RCW51008.1"/>
    <property type="molecule type" value="Genomic_DNA"/>
</dbReference>
<name>A0A368W6F7_9BACL</name>
<comment type="caution">
    <text evidence="1">The sequence shown here is derived from an EMBL/GenBank/DDBJ whole genome shotgun (WGS) entry which is preliminary data.</text>
</comment>
<dbReference type="Proteomes" id="UP000252415">
    <property type="component" value="Unassembled WGS sequence"/>
</dbReference>
<evidence type="ECO:0000313" key="2">
    <source>
        <dbReference type="Proteomes" id="UP000252415"/>
    </source>
</evidence>
<evidence type="ECO:0000313" key="1">
    <source>
        <dbReference type="EMBL" id="RCW51008.1"/>
    </source>
</evidence>
<keyword evidence="2" id="KW-1185">Reference proteome</keyword>
<organism evidence="1 2">
    <name type="scientific">Paenibacillus prosopidis</name>
    <dbReference type="NCBI Taxonomy" id="630520"/>
    <lineage>
        <taxon>Bacteria</taxon>
        <taxon>Bacillati</taxon>
        <taxon>Bacillota</taxon>
        <taxon>Bacilli</taxon>
        <taxon>Bacillales</taxon>
        <taxon>Paenibacillaceae</taxon>
        <taxon>Paenibacillus</taxon>
    </lineage>
</organism>
<gene>
    <name evidence="1" type="ORF">DFP97_102200</name>
</gene>
<protein>
    <submittedName>
        <fullName evidence="1">Uncharacterized protein</fullName>
    </submittedName>
</protein>
<dbReference type="AlphaFoldDB" id="A0A368W6F7"/>
<accession>A0A368W6F7</accession>
<reference evidence="1 2" key="1">
    <citation type="submission" date="2018-07" db="EMBL/GenBank/DDBJ databases">
        <title>Genomic Encyclopedia of Type Strains, Phase III (KMG-III): the genomes of soil and plant-associated and newly described type strains.</title>
        <authorList>
            <person name="Whitman W."/>
        </authorList>
    </citation>
    <scope>NUCLEOTIDE SEQUENCE [LARGE SCALE GENOMIC DNA]</scope>
    <source>
        <strain evidence="1 2">CECT 7506</strain>
    </source>
</reference>
<proteinExistence type="predicted"/>